<feature type="transmembrane region" description="Helical" evidence="1">
    <location>
        <begin position="54"/>
        <end position="80"/>
    </location>
</feature>
<keyword evidence="1" id="KW-0472">Membrane</keyword>
<accession>A0A5M6ILR9</accession>
<feature type="transmembrane region" description="Helical" evidence="1">
    <location>
        <begin position="21"/>
        <end position="42"/>
    </location>
</feature>
<evidence type="ECO:0000313" key="3">
    <source>
        <dbReference type="Proteomes" id="UP000325255"/>
    </source>
</evidence>
<dbReference type="EMBL" id="VWPK01000065">
    <property type="protein sequence ID" value="KAA5608877.1"/>
    <property type="molecule type" value="Genomic_DNA"/>
</dbReference>
<gene>
    <name evidence="2" type="ORF">F1189_26820</name>
</gene>
<sequence length="172" mass="18453">MTEPGADAAPPAGPEGECTFVLGYTAAVVVADVTFVLGAIAWNHVSISVPEGDSLALGLMLQMMILLLLWLVASVPFALLRMLIGFRCVATAWRAMAFGALLGLTMLPFVVWLYGLGDFLATHPTPFLTDLYETLASRWPLYAISGATGGLVYWLIEVATFDGAIAKFRAWP</sequence>
<evidence type="ECO:0000256" key="1">
    <source>
        <dbReference type="SAM" id="Phobius"/>
    </source>
</evidence>
<proteinExistence type="predicted"/>
<feature type="transmembrane region" description="Helical" evidence="1">
    <location>
        <begin position="92"/>
        <end position="115"/>
    </location>
</feature>
<keyword evidence="3" id="KW-1185">Reference proteome</keyword>
<evidence type="ECO:0000313" key="2">
    <source>
        <dbReference type="EMBL" id="KAA5608877.1"/>
    </source>
</evidence>
<feature type="transmembrane region" description="Helical" evidence="1">
    <location>
        <begin position="135"/>
        <end position="156"/>
    </location>
</feature>
<dbReference type="AlphaFoldDB" id="A0A5M6ILR9"/>
<keyword evidence="1" id="KW-1133">Transmembrane helix</keyword>
<comment type="caution">
    <text evidence="2">The sequence shown here is derived from an EMBL/GenBank/DDBJ whole genome shotgun (WGS) entry which is preliminary data.</text>
</comment>
<protein>
    <submittedName>
        <fullName evidence="2">Uncharacterized protein</fullName>
    </submittedName>
</protein>
<reference evidence="2 3" key="1">
    <citation type="submission" date="2019-09" db="EMBL/GenBank/DDBJ databases">
        <title>Genome sequence of Rhodovastum atsumiense, a diverse member of the Acetobacteraceae family of non-sulfur purple photosynthetic bacteria.</title>
        <authorList>
            <person name="Meyer T."/>
            <person name="Kyndt J."/>
        </authorList>
    </citation>
    <scope>NUCLEOTIDE SEQUENCE [LARGE SCALE GENOMIC DNA]</scope>
    <source>
        <strain evidence="2 3">DSM 21279</strain>
    </source>
</reference>
<dbReference type="RefSeq" id="WP_150044685.1">
    <property type="nucleotide sequence ID" value="NZ_OW485601.1"/>
</dbReference>
<organism evidence="2 3">
    <name type="scientific">Rhodovastum atsumiense</name>
    <dbReference type="NCBI Taxonomy" id="504468"/>
    <lineage>
        <taxon>Bacteria</taxon>
        <taxon>Pseudomonadati</taxon>
        <taxon>Pseudomonadota</taxon>
        <taxon>Alphaproteobacteria</taxon>
        <taxon>Acetobacterales</taxon>
        <taxon>Acetobacteraceae</taxon>
        <taxon>Rhodovastum</taxon>
    </lineage>
</organism>
<keyword evidence="1" id="KW-0812">Transmembrane</keyword>
<name>A0A5M6ILR9_9PROT</name>
<dbReference type="Proteomes" id="UP000325255">
    <property type="component" value="Unassembled WGS sequence"/>
</dbReference>